<proteinExistence type="predicted"/>
<evidence type="ECO:0000313" key="2">
    <source>
        <dbReference type="Proteomes" id="UP001290101"/>
    </source>
</evidence>
<reference evidence="1 2" key="1">
    <citation type="submission" date="2023-12" db="EMBL/GenBank/DDBJ databases">
        <title>Micromonospora sp. nov., isolated from Atacama Desert.</title>
        <authorList>
            <person name="Carro L."/>
            <person name="Golinska P."/>
            <person name="Klenk H.-P."/>
            <person name="Goodfellow M."/>
        </authorList>
    </citation>
    <scope>NUCLEOTIDE SEQUENCE [LARGE SCALE GENOMIC DNA]</scope>
    <source>
        <strain evidence="1 2">4G53</strain>
    </source>
</reference>
<dbReference type="RefSeq" id="WP_238452745.1">
    <property type="nucleotide sequence ID" value="NZ_JAXOTQ010000064.1"/>
</dbReference>
<dbReference type="Gene3D" id="3.40.630.30">
    <property type="match status" value="1"/>
</dbReference>
<sequence>MTGIPPTVRARWCDIDDVVRLVAAPLHTSTIGTWLVPDDDQRRRMLTAVSRIWVEHALLFGEVFLLDDRSAAAVWFHRYRPIPPPANYRQRLAAACGDHLDRFRTLDGVLNTHRPTDAHNHLAFLAAPPADWRHARASTLLARSLVRMDRLGLPTYAEATTAAEAALYTRHGYTARDPFALPDGTIVHALWRETADQRIPLAVRSPNSRPRRTWEQTRVTAT</sequence>
<evidence type="ECO:0000313" key="1">
    <source>
        <dbReference type="EMBL" id="MDZ5494173.1"/>
    </source>
</evidence>
<dbReference type="Proteomes" id="UP001290101">
    <property type="component" value="Unassembled WGS sequence"/>
</dbReference>
<name>A0ABU5JNG1_9ACTN</name>
<protein>
    <recommendedName>
        <fullName evidence="3">N-acetyltransferase</fullName>
    </recommendedName>
</protein>
<dbReference type="SUPFAM" id="SSF55729">
    <property type="entry name" value="Acyl-CoA N-acyltransferases (Nat)"/>
    <property type="match status" value="1"/>
</dbReference>
<comment type="caution">
    <text evidence="1">The sequence shown here is derived from an EMBL/GenBank/DDBJ whole genome shotgun (WGS) entry which is preliminary data.</text>
</comment>
<dbReference type="InterPro" id="IPR016181">
    <property type="entry name" value="Acyl_CoA_acyltransferase"/>
</dbReference>
<organism evidence="1 2">
    <name type="scientific">Micromonospora sicca</name>
    <dbReference type="NCBI Taxonomy" id="2202420"/>
    <lineage>
        <taxon>Bacteria</taxon>
        <taxon>Bacillati</taxon>
        <taxon>Actinomycetota</taxon>
        <taxon>Actinomycetes</taxon>
        <taxon>Micromonosporales</taxon>
        <taxon>Micromonosporaceae</taxon>
        <taxon>Micromonospora</taxon>
    </lineage>
</organism>
<keyword evidence="2" id="KW-1185">Reference proteome</keyword>
<gene>
    <name evidence="1" type="ORF">U2F25_32795</name>
</gene>
<evidence type="ECO:0008006" key="3">
    <source>
        <dbReference type="Google" id="ProtNLM"/>
    </source>
</evidence>
<accession>A0ABU5JNG1</accession>
<dbReference type="EMBL" id="JAXOTQ010000064">
    <property type="protein sequence ID" value="MDZ5494173.1"/>
    <property type="molecule type" value="Genomic_DNA"/>
</dbReference>